<sequence>MASSYSEKPQEEEETFEDHIEDQPYVKPPPFDIAYSHQIRERSYTSFRENERVLGQANKTPSTNGPDTPY</sequence>
<gene>
    <name evidence="2" type="ORF">BOLC1T03662H</name>
</gene>
<feature type="region of interest" description="Disordered" evidence="1">
    <location>
        <begin position="1"/>
        <end position="31"/>
    </location>
</feature>
<feature type="region of interest" description="Disordered" evidence="1">
    <location>
        <begin position="46"/>
        <end position="70"/>
    </location>
</feature>
<protein>
    <submittedName>
        <fullName evidence="2">Uncharacterized protein</fullName>
    </submittedName>
</protein>
<dbReference type="EMBL" id="LR031878">
    <property type="protein sequence ID" value="VDD51273.1"/>
    <property type="molecule type" value="Genomic_DNA"/>
</dbReference>
<reference evidence="2" key="1">
    <citation type="submission" date="2018-11" db="EMBL/GenBank/DDBJ databases">
        <authorList>
            <consortium name="Genoscope - CEA"/>
            <person name="William W."/>
        </authorList>
    </citation>
    <scope>NUCLEOTIDE SEQUENCE</scope>
</reference>
<feature type="compositionally biased region" description="Polar residues" evidence="1">
    <location>
        <begin position="57"/>
        <end position="70"/>
    </location>
</feature>
<evidence type="ECO:0000313" key="2">
    <source>
        <dbReference type="EMBL" id="VDD51273.1"/>
    </source>
</evidence>
<accession>A0A3P6F0X9</accession>
<dbReference type="AlphaFoldDB" id="A0A3P6F0X9"/>
<evidence type="ECO:0000256" key="1">
    <source>
        <dbReference type="SAM" id="MobiDB-lite"/>
    </source>
</evidence>
<organism evidence="2">
    <name type="scientific">Brassica oleracea</name>
    <name type="common">Wild cabbage</name>
    <dbReference type="NCBI Taxonomy" id="3712"/>
    <lineage>
        <taxon>Eukaryota</taxon>
        <taxon>Viridiplantae</taxon>
        <taxon>Streptophyta</taxon>
        <taxon>Embryophyta</taxon>
        <taxon>Tracheophyta</taxon>
        <taxon>Spermatophyta</taxon>
        <taxon>Magnoliopsida</taxon>
        <taxon>eudicotyledons</taxon>
        <taxon>Gunneridae</taxon>
        <taxon>Pentapetalae</taxon>
        <taxon>rosids</taxon>
        <taxon>malvids</taxon>
        <taxon>Brassicales</taxon>
        <taxon>Brassicaceae</taxon>
        <taxon>Brassiceae</taxon>
        <taxon>Brassica</taxon>
    </lineage>
</organism>
<name>A0A3P6F0X9_BRAOL</name>
<proteinExistence type="predicted"/>